<dbReference type="InterPro" id="IPR002937">
    <property type="entry name" value="Amino_oxidase"/>
</dbReference>
<dbReference type="PANTHER" id="PTHR16128:SF5">
    <property type="entry name" value="FAD_NAD(P)-BINDING OXIDOREDUCTASE FAMILY PROTEIN"/>
    <property type="match status" value="1"/>
</dbReference>
<keyword evidence="4" id="KW-1185">Reference proteome</keyword>
<feature type="domain" description="Amine oxidase" evidence="2">
    <location>
        <begin position="110"/>
        <end position="327"/>
    </location>
</feature>
<organism evidence="3 4">
    <name type="scientific">Onishia taeanensis</name>
    <dbReference type="NCBI Taxonomy" id="284577"/>
    <lineage>
        <taxon>Bacteria</taxon>
        <taxon>Pseudomonadati</taxon>
        <taxon>Pseudomonadota</taxon>
        <taxon>Gammaproteobacteria</taxon>
        <taxon>Oceanospirillales</taxon>
        <taxon>Halomonadaceae</taxon>
        <taxon>Onishia</taxon>
    </lineage>
</organism>
<dbReference type="Pfam" id="PF13450">
    <property type="entry name" value="NAD_binding_8"/>
    <property type="match status" value="1"/>
</dbReference>
<keyword evidence="1" id="KW-0732">Signal</keyword>
<gene>
    <name evidence="3" type="ORF">SAMN05216571_11154</name>
</gene>
<dbReference type="SUPFAM" id="SSF51905">
    <property type="entry name" value="FAD/NAD(P)-binding domain"/>
    <property type="match status" value="1"/>
</dbReference>
<dbReference type="GO" id="GO:0016491">
    <property type="term" value="F:oxidoreductase activity"/>
    <property type="evidence" value="ECO:0007669"/>
    <property type="project" value="InterPro"/>
</dbReference>
<dbReference type="RefSeq" id="WP_092527116.1">
    <property type="nucleotide sequence ID" value="NZ_FNCI01000011.1"/>
</dbReference>
<name>A0A1G7TRS9_9GAMM</name>
<feature type="chain" id="PRO_5011672497" description="Amine oxidase domain-containing protein" evidence="1">
    <location>
        <begin position="21"/>
        <end position="339"/>
    </location>
</feature>
<dbReference type="PANTHER" id="PTHR16128">
    <property type="entry name" value="FAD/NAD(P)-BINDING OXIDOREDUCTASE FAMILY PROTEIN"/>
    <property type="match status" value="1"/>
</dbReference>
<dbReference type="OrthoDB" id="5792777at2"/>
<evidence type="ECO:0000259" key="2">
    <source>
        <dbReference type="Pfam" id="PF01593"/>
    </source>
</evidence>
<dbReference type="EMBL" id="FNCI01000011">
    <property type="protein sequence ID" value="SDG37270.1"/>
    <property type="molecule type" value="Genomic_DNA"/>
</dbReference>
<sequence length="339" mass="36417">MTAIPSIAIIGAGLSGLACAQALADHDISSEVFDKGRGPGGRMTSRRLPGAVVDLGAQYFTARESRFSEQVAVWRKAGLVAPWPQRLWRVEADGWQPHHDDQTRYSAAPRMSALTRSLAEGVDLHAQTRITGLQQRADGWWLADDAGRDHGPYARVVVTVPTPQAEPLVAPHDPALAADCLAIVQQPCWAGYAVFDEPLPELPGVDADWQAAFVNVGPLSMVSRNDTKPGRQAQDESLTLLASHEASAAWLEDDADAVAERLFSAFESLYPRPLPKPRLIGAHRWRYAKPCGPATGGPGYRLSARGIALCGDALRSSRIEGAWLSGHDLGQTLAAEIGS</sequence>
<dbReference type="STRING" id="284577.SAMN05216571_11154"/>
<dbReference type="AlphaFoldDB" id="A0A1G7TRS9"/>
<dbReference type="InterPro" id="IPR036188">
    <property type="entry name" value="FAD/NAD-bd_sf"/>
</dbReference>
<protein>
    <recommendedName>
        <fullName evidence="2">Amine oxidase domain-containing protein</fullName>
    </recommendedName>
</protein>
<dbReference type="Pfam" id="PF01593">
    <property type="entry name" value="Amino_oxidase"/>
    <property type="match status" value="1"/>
</dbReference>
<proteinExistence type="predicted"/>
<evidence type="ECO:0000313" key="3">
    <source>
        <dbReference type="EMBL" id="SDG37270.1"/>
    </source>
</evidence>
<accession>A0A1G7TRS9</accession>
<dbReference type="Gene3D" id="3.90.660.10">
    <property type="match status" value="1"/>
</dbReference>
<evidence type="ECO:0000313" key="4">
    <source>
        <dbReference type="Proteomes" id="UP000198641"/>
    </source>
</evidence>
<dbReference type="Gene3D" id="3.50.50.60">
    <property type="entry name" value="FAD/NAD(P)-binding domain"/>
    <property type="match status" value="1"/>
</dbReference>
<reference evidence="3 4" key="1">
    <citation type="submission" date="2016-10" db="EMBL/GenBank/DDBJ databases">
        <authorList>
            <person name="de Groot N.N."/>
        </authorList>
    </citation>
    <scope>NUCLEOTIDE SEQUENCE [LARGE SCALE GENOMIC DNA]</scope>
    <source>
        <strain evidence="3 4">BH539</strain>
    </source>
</reference>
<feature type="signal peptide" evidence="1">
    <location>
        <begin position="1"/>
        <end position="20"/>
    </location>
</feature>
<evidence type="ECO:0000256" key="1">
    <source>
        <dbReference type="SAM" id="SignalP"/>
    </source>
</evidence>
<dbReference type="Proteomes" id="UP000198641">
    <property type="component" value="Unassembled WGS sequence"/>
</dbReference>